<name>A0A8X6SUA8_TRICX</name>
<dbReference type="EMBL" id="BMAU01021347">
    <property type="protein sequence ID" value="GFY17890.1"/>
    <property type="molecule type" value="Genomic_DNA"/>
</dbReference>
<dbReference type="Proteomes" id="UP000887159">
    <property type="component" value="Unassembled WGS sequence"/>
</dbReference>
<organism evidence="1 2">
    <name type="scientific">Trichonephila clavipes</name>
    <name type="common">Golden silk orbweaver</name>
    <name type="synonym">Nephila clavipes</name>
    <dbReference type="NCBI Taxonomy" id="2585209"/>
    <lineage>
        <taxon>Eukaryota</taxon>
        <taxon>Metazoa</taxon>
        <taxon>Ecdysozoa</taxon>
        <taxon>Arthropoda</taxon>
        <taxon>Chelicerata</taxon>
        <taxon>Arachnida</taxon>
        <taxon>Araneae</taxon>
        <taxon>Araneomorphae</taxon>
        <taxon>Entelegynae</taxon>
        <taxon>Araneoidea</taxon>
        <taxon>Nephilidae</taxon>
        <taxon>Trichonephila</taxon>
    </lineage>
</organism>
<keyword evidence="2" id="KW-1185">Reference proteome</keyword>
<evidence type="ECO:0000313" key="1">
    <source>
        <dbReference type="EMBL" id="GFY17890.1"/>
    </source>
</evidence>
<comment type="caution">
    <text evidence="1">The sequence shown here is derived from an EMBL/GenBank/DDBJ whole genome shotgun (WGS) entry which is preliminary data.</text>
</comment>
<sequence length="99" mass="11327">MDCEKSILQSSWRRCSTNMFHLVCASYVLVKAVILKYLGGPPVDLDRFNAHLGIRICPRRKMPTKKTSPSVFLLLVILKGWPGWRLRDKYHGIADILEG</sequence>
<gene>
    <name evidence="1" type="ORF">TNCV_3383831</name>
</gene>
<evidence type="ECO:0000313" key="2">
    <source>
        <dbReference type="Proteomes" id="UP000887159"/>
    </source>
</evidence>
<protein>
    <submittedName>
        <fullName evidence="1">Uncharacterized protein</fullName>
    </submittedName>
</protein>
<proteinExistence type="predicted"/>
<reference evidence="1" key="1">
    <citation type="submission" date="2020-08" db="EMBL/GenBank/DDBJ databases">
        <title>Multicomponent nature underlies the extraordinary mechanical properties of spider dragline silk.</title>
        <authorList>
            <person name="Kono N."/>
            <person name="Nakamura H."/>
            <person name="Mori M."/>
            <person name="Yoshida Y."/>
            <person name="Ohtoshi R."/>
            <person name="Malay A.D."/>
            <person name="Moran D.A.P."/>
            <person name="Tomita M."/>
            <person name="Numata K."/>
            <person name="Arakawa K."/>
        </authorList>
    </citation>
    <scope>NUCLEOTIDE SEQUENCE</scope>
</reference>
<accession>A0A8X6SUA8</accession>
<dbReference type="AlphaFoldDB" id="A0A8X6SUA8"/>